<dbReference type="PANTHER" id="PTHR36931:SF1">
    <property type="entry name" value="UPF0153 PROTEIN YEIW"/>
    <property type="match status" value="1"/>
</dbReference>
<dbReference type="PANTHER" id="PTHR36931">
    <property type="entry name" value="UPF0153 PROTEIN YEIW"/>
    <property type="match status" value="1"/>
</dbReference>
<dbReference type="InterPro" id="IPR052572">
    <property type="entry name" value="UPF0153_domain"/>
</dbReference>
<reference evidence="1" key="1">
    <citation type="submission" date="2020-10" db="EMBL/GenBank/DDBJ databases">
        <title>Connecting structure to function with the recovery of over 1000 high-quality activated sludge metagenome-assembled genomes encoding full-length rRNA genes using long-read sequencing.</title>
        <authorList>
            <person name="Singleton C.M."/>
            <person name="Petriglieri F."/>
            <person name="Kristensen J.M."/>
            <person name="Kirkegaard R.H."/>
            <person name="Michaelsen T.Y."/>
            <person name="Andersen M.H."/>
            <person name="Karst S.M."/>
            <person name="Dueholm M.S."/>
            <person name="Nielsen P.H."/>
            <person name="Albertsen M."/>
        </authorList>
    </citation>
    <scope>NUCLEOTIDE SEQUENCE</scope>
    <source>
        <strain evidence="1">OdNE_18-Q3-R46-58_BAT3C.305</strain>
    </source>
</reference>
<name>A0A9D7QHH2_9RHOO</name>
<evidence type="ECO:0008006" key="3">
    <source>
        <dbReference type="Google" id="ProtNLM"/>
    </source>
</evidence>
<organism evidence="1 2">
    <name type="scientific">Candidatus Dechloromonas phosphorivorans</name>
    <dbReference type="NCBI Taxonomy" id="2899244"/>
    <lineage>
        <taxon>Bacteria</taxon>
        <taxon>Pseudomonadati</taxon>
        <taxon>Pseudomonadota</taxon>
        <taxon>Betaproteobacteria</taxon>
        <taxon>Rhodocyclales</taxon>
        <taxon>Azonexaceae</taxon>
        <taxon>Dechloromonas</taxon>
    </lineage>
</organism>
<protein>
    <recommendedName>
        <fullName evidence="3">YkgJ family cysteine cluster protein</fullName>
    </recommendedName>
</protein>
<evidence type="ECO:0000313" key="1">
    <source>
        <dbReference type="EMBL" id="MBK8890271.1"/>
    </source>
</evidence>
<gene>
    <name evidence="1" type="ORF">IPN75_07605</name>
</gene>
<dbReference type="EMBL" id="JADKBR010000005">
    <property type="protein sequence ID" value="MBK8890271.1"/>
    <property type="molecule type" value="Genomic_DNA"/>
</dbReference>
<dbReference type="Proteomes" id="UP000808146">
    <property type="component" value="Unassembled WGS sequence"/>
</dbReference>
<proteinExistence type="predicted"/>
<evidence type="ECO:0000313" key="2">
    <source>
        <dbReference type="Proteomes" id="UP000808146"/>
    </source>
</evidence>
<sequence length="114" mass="12928">MKVHELDKPAHVWCRHCTIGAGCEIYDTRPESCRVYECVWLKTQALDKPIPLALRPDRSKVVIGTANQGEDIVLYVSPDRPDAWRQGEFARLVAEFQGRGVAVHVSCRDVLRKV</sequence>
<comment type="caution">
    <text evidence="1">The sequence shown here is derived from an EMBL/GenBank/DDBJ whole genome shotgun (WGS) entry which is preliminary data.</text>
</comment>
<accession>A0A9D7QHH2</accession>
<dbReference type="AlphaFoldDB" id="A0A9D7QHH2"/>